<comment type="subcellular location">
    <subcellularLocation>
        <location evidence="1">Membrane</location>
        <topology evidence="1">Lipid-anchor</topology>
        <topology evidence="1">GPI-anchor</topology>
    </subcellularLocation>
</comment>
<accession>A0A1B0CW55</accession>
<dbReference type="AlphaFoldDB" id="A0A1B0CW55"/>
<protein>
    <recommendedName>
        <fullName evidence="1">Dipeptidase</fullName>
        <ecNumber evidence="1">3.4.13.19</ecNumber>
    </recommendedName>
</protein>
<dbReference type="GO" id="GO:0098552">
    <property type="term" value="C:side of membrane"/>
    <property type="evidence" value="ECO:0007669"/>
    <property type="project" value="UniProtKB-KW"/>
</dbReference>
<comment type="similarity">
    <text evidence="1">Belongs to the metallo-dependent hydrolases superfamily. Peptidase M19 family.</text>
</comment>
<dbReference type="PANTHER" id="PTHR10443">
    <property type="entry name" value="MICROSOMAL DIPEPTIDASE"/>
    <property type="match status" value="1"/>
</dbReference>
<dbReference type="EMBL" id="AJWK01031784">
    <property type="status" value="NOT_ANNOTATED_CDS"/>
    <property type="molecule type" value="Genomic_DNA"/>
</dbReference>
<organism evidence="2 3">
    <name type="scientific">Lutzomyia longipalpis</name>
    <name type="common">Sand fly</name>
    <dbReference type="NCBI Taxonomy" id="7200"/>
    <lineage>
        <taxon>Eukaryota</taxon>
        <taxon>Metazoa</taxon>
        <taxon>Ecdysozoa</taxon>
        <taxon>Arthropoda</taxon>
        <taxon>Hexapoda</taxon>
        <taxon>Insecta</taxon>
        <taxon>Pterygota</taxon>
        <taxon>Neoptera</taxon>
        <taxon>Endopterygota</taxon>
        <taxon>Diptera</taxon>
        <taxon>Nematocera</taxon>
        <taxon>Psychodoidea</taxon>
        <taxon>Psychodidae</taxon>
        <taxon>Lutzomyia</taxon>
        <taxon>Lutzomyia</taxon>
    </lineage>
</organism>
<dbReference type="GO" id="GO:0046872">
    <property type="term" value="F:metal ion binding"/>
    <property type="evidence" value="ECO:0007669"/>
    <property type="project" value="UniProtKB-UniRule"/>
</dbReference>
<dbReference type="VEuPathDB" id="VectorBase:LLONM1_007313"/>
<dbReference type="PROSITE" id="PS51365">
    <property type="entry name" value="RENAL_DIPEPTIDASE_2"/>
    <property type="match status" value="1"/>
</dbReference>
<dbReference type="InterPro" id="IPR000180">
    <property type="entry name" value="Dipep_AS"/>
</dbReference>
<dbReference type="EMBL" id="AJWK01031785">
    <property type="status" value="NOT_ANNOTATED_CDS"/>
    <property type="molecule type" value="Genomic_DNA"/>
</dbReference>
<evidence type="ECO:0000313" key="3">
    <source>
        <dbReference type="Proteomes" id="UP000092461"/>
    </source>
</evidence>
<dbReference type="InterPro" id="IPR008257">
    <property type="entry name" value="Pept_M19"/>
</dbReference>
<dbReference type="SUPFAM" id="SSF51556">
    <property type="entry name" value="Metallo-dependent hydrolases"/>
    <property type="match status" value="1"/>
</dbReference>
<keyword evidence="1" id="KW-0645">Protease</keyword>
<comment type="cofactor">
    <cofactor evidence="1">
        <name>Zn(2+)</name>
        <dbReference type="ChEBI" id="CHEBI:29105"/>
    </cofactor>
</comment>
<dbReference type="EC" id="3.4.13.19" evidence="1"/>
<dbReference type="VEuPathDB" id="VectorBase:LLOJ009239"/>
<keyword evidence="1" id="KW-0472">Membrane</keyword>
<keyword evidence="1" id="KW-0325">Glycoprotein</keyword>
<keyword evidence="1" id="KW-0336">GPI-anchor</keyword>
<keyword evidence="3" id="KW-1185">Reference proteome</keyword>
<keyword evidence="1" id="KW-0224">Dipeptidase</keyword>
<keyword evidence="1" id="KW-0378">Hydrolase</keyword>
<dbReference type="Proteomes" id="UP000092461">
    <property type="component" value="Unassembled WGS sequence"/>
</dbReference>
<dbReference type="InterPro" id="IPR032466">
    <property type="entry name" value="Metal_Hydrolase"/>
</dbReference>
<name>A0A1B0CW55_LUTLO</name>
<keyword evidence="1" id="KW-0479">Metal-binding</keyword>
<dbReference type="GO" id="GO:0006508">
    <property type="term" value="P:proteolysis"/>
    <property type="evidence" value="ECO:0007669"/>
    <property type="project" value="UniProtKB-KW"/>
</dbReference>
<comment type="catalytic activity">
    <reaction evidence="1">
        <text>an L-aminoacyl-L-amino acid + H2O = 2 an L-alpha-amino acid</text>
        <dbReference type="Rhea" id="RHEA:48940"/>
        <dbReference type="ChEBI" id="CHEBI:15377"/>
        <dbReference type="ChEBI" id="CHEBI:59869"/>
        <dbReference type="ChEBI" id="CHEBI:77460"/>
        <dbReference type="EC" id="3.4.13.19"/>
    </reaction>
</comment>
<dbReference type="Pfam" id="PF01244">
    <property type="entry name" value="Peptidase_M19"/>
    <property type="match status" value="1"/>
</dbReference>
<dbReference type="GO" id="GO:0070573">
    <property type="term" value="F:metallodipeptidase activity"/>
    <property type="evidence" value="ECO:0007669"/>
    <property type="project" value="InterPro"/>
</dbReference>
<keyword evidence="1" id="KW-1015">Disulfide bond</keyword>
<reference evidence="2" key="1">
    <citation type="submission" date="2020-05" db="UniProtKB">
        <authorList>
            <consortium name="EnsemblMetazoa"/>
        </authorList>
    </citation>
    <scope>IDENTIFICATION</scope>
    <source>
        <strain evidence="2">Jacobina</strain>
    </source>
</reference>
<evidence type="ECO:0000313" key="2">
    <source>
        <dbReference type="EnsemblMetazoa" id="LLOJ009239-PA"/>
    </source>
</evidence>
<keyword evidence="1" id="KW-0449">Lipoprotein</keyword>
<dbReference type="PROSITE" id="PS00869">
    <property type="entry name" value="RENAL_DIPEPTIDASE_1"/>
    <property type="match status" value="1"/>
</dbReference>
<keyword evidence="1" id="KW-0482">Metalloprotease</keyword>
<sequence>MSTADAGERLEAATQLLEAVPLIDGHNDLPWNIRKFLHNQLNDFHFDEDLRNVMPWAKSTWSHTDLPRLRKGRVSAQFWAAYVPCEAQYRDAVQLTLEQIDVIKRLTERYSPELTTCASVADILEAHKNHQLCSLTGVEGGHSLGGSLGVLRTLYTVGVRYMTLTSTCHTPWADSSHDIKHGGLTAFGKLLNLSAKHI</sequence>
<dbReference type="PANTHER" id="PTHR10443:SF47">
    <property type="entry name" value="DIPEPTIDASE"/>
    <property type="match status" value="1"/>
</dbReference>
<comment type="subunit">
    <text evidence="1">Homodimer; disulfide-linked.</text>
</comment>
<keyword evidence="1" id="KW-0862">Zinc</keyword>
<dbReference type="EnsemblMetazoa" id="LLOJ009239-RA">
    <property type="protein sequence ID" value="LLOJ009239-PA"/>
    <property type="gene ID" value="LLOJ009239"/>
</dbReference>
<dbReference type="Gene3D" id="3.20.20.140">
    <property type="entry name" value="Metal-dependent hydrolases"/>
    <property type="match status" value="1"/>
</dbReference>
<proteinExistence type="inferred from homology"/>
<evidence type="ECO:0000256" key="1">
    <source>
        <dbReference type="RuleBase" id="RU341113"/>
    </source>
</evidence>